<dbReference type="AlphaFoldDB" id="A0A2T0LXQ7"/>
<protein>
    <submittedName>
        <fullName evidence="1">Uncharacterized protein</fullName>
    </submittedName>
</protein>
<gene>
    <name evidence="1" type="ORF">B0I32_14057</name>
</gene>
<dbReference type="EMBL" id="PVNG01000040">
    <property type="protein sequence ID" value="PRX48812.1"/>
    <property type="molecule type" value="Genomic_DNA"/>
</dbReference>
<proteinExistence type="predicted"/>
<comment type="caution">
    <text evidence="1">The sequence shown here is derived from an EMBL/GenBank/DDBJ whole genome shotgun (WGS) entry which is preliminary data.</text>
</comment>
<keyword evidence="2" id="KW-1185">Reference proteome</keyword>
<sequence length="58" mass="5878">MELTPFSLVLTTRSTATPLTADTGIGAATTPASASTVAATIGAGRSRRDELMPDKDAI</sequence>
<evidence type="ECO:0000313" key="2">
    <source>
        <dbReference type="Proteomes" id="UP000238312"/>
    </source>
</evidence>
<evidence type="ECO:0000313" key="1">
    <source>
        <dbReference type="EMBL" id="PRX48812.1"/>
    </source>
</evidence>
<accession>A0A2T0LXQ7</accession>
<reference evidence="1 2" key="1">
    <citation type="submission" date="2018-03" db="EMBL/GenBank/DDBJ databases">
        <title>Genomic Encyclopedia of Type Strains, Phase III (KMG-III): the genomes of soil and plant-associated and newly described type strains.</title>
        <authorList>
            <person name="Whitman W."/>
        </authorList>
    </citation>
    <scope>NUCLEOTIDE SEQUENCE [LARGE SCALE GENOMIC DNA]</scope>
    <source>
        <strain evidence="1 2">CGMCC 4.7104</strain>
    </source>
</reference>
<dbReference type="Proteomes" id="UP000238312">
    <property type="component" value="Unassembled WGS sequence"/>
</dbReference>
<name>A0A2T0LXQ7_9ACTN</name>
<organism evidence="1 2">
    <name type="scientific">Nonomuraea fuscirosea</name>
    <dbReference type="NCBI Taxonomy" id="1291556"/>
    <lineage>
        <taxon>Bacteria</taxon>
        <taxon>Bacillati</taxon>
        <taxon>Actinomycetota</taxon>
        <taxon>Actinomycetes</taxon>
        <taxon>Streptosporangiales</taxon>
        <taxon>Streptosporangiaceae</taxon>
        <taxon>Nonomuraea</taxon>
    </lineage>
</organism>